<comment type="caution">
    <text evidence="4">The sequence shown here is derived from an EMBL/GenBank/DDBJ whole genome shotgun (WGS) entry which is preliminary data.</text>
</comment>
<dbReference type="GO" id="GO:0005868">
    <property type="term" value="C:cytoplasmic dynein complex"/>
    <property type="evidence" value="ECO:0007669"/>
    <property type="project" value="TreeGrafter"/>
</dbReference>
<dbReference type="AlphaFoldDB" id="A0A4E0S1B5"/>
<gene>
    <name evidence="4" type="ORF">D915_004753</name>
</gene>
<keyword evidence="2" id="KW-0853">WD repeat</keyword>
<proteinExistence type="predicted"/>
<keyword evidence="3" id="KW-0677">Repeat</keyword>
<dbReference type="GO" id="GO:0045504">
    <property type="term" value="F:dynein heavy chain binding"/>
    <property type="evidence" value="ECO:0007669"/>
    <property type="project" value="TreeGrafter"/>
</dbReference>
<keyword evidence="5" id="KW-1185">Reference proteome</keyword>
<dbReference type="PANTHER" id="PTHR12442:SF22">
    <property type="entry name" value="CYTOPLASMIC DYNEIN 1 INTERMEDIATE CHAIN-RELATED"/>
    <property type="match status" value="1"/>
</dbReference>
<evidence type="ECO:0000313" key="5">
    <source>
        <dbReference type="Proteomes" id="UP000230066"/>
    </source>
</evidence>
<protein>
    <submittedName>
        <fullName evidence="4">Cytoplasmic dynein 1 intermediate chain</fullName>
    </submittedName>
</protein>
<dbReference type="Proteomes" id="UP000230066">
    <property type="component" value="Unassembled WGS sequence"/>
</dbReference>
<dbReference type="InterPro" id="IPR015943">
    <property type="entry name" value="WD40/YVTN_repeat-like_dom_sf"/>
</dbReference>
<evidence type="ECO:0000256" key="3">
    <source>
        <dbReference type="ARBA" id="ARBA00022737"/>
    </source>
</evidence>
<evidence type="ECO:0000313" key="4">
    <source>
        <dbReference type="EMBL" id="THD24420.1"/>
    </source>
</evidence>
<reference evidence="4" key="1">
    <citation type="submission" date="2019-03" db="EMBL/GenBank/DDBJ databases">
        <title>Improved annotation for the trematode Fasciola hepatica.</title>
        <authorList>
            <person name="Choi Y.-J."/>
            <person name="Martin J."/>
            <person name="Mitreva M."/>
        </authorList>
    </citation>
    <scope>NUCLEOTIDE SEQUENCE [LARGE SCALE GENOMIC DNA]</scope>
</reference>
<evidence type="ECO:0000256" key="2">
    <source>
        <dbReference type="ARBA" id="ARBA00022574"/>
    </source>
</evidence>
<dbReference type="InterPro" id="IPR050687">
    <property type="entry name" value="Dynein_IC"/>
</dbReference>
<dbReference type="InterPro" id="IPR036322">
    <property type="entry name" value="WD40_repeat_dom_sf"/>
</dbReference>
<dbReference type="GO" id="GO:0045503">
    <property type="term" value="F:dynein light chain binding"/>
    <property type="evidence" value="ECO:0007669"/>
    <property type="project" value="TreeGrafter"/>
</dbReference>
<organism evidence="4 5">
    <name type="scientific">Fasciola hepatica</name>
    <name type="common">Liver fluke</name>
    <dbReference type="NCBI Taxonomy" id="6192"/>
    <lineage>
        <taxon>Eukaryota</taxon>
        <taxon>Metazoa</taxon>
        <taxon>Spiralia</taxon>
        <taxon>Lophotrochozoa</taxon>
        <taxon>Platyhelminthes</taxon>
        <taxon>Trematoda</taxon>
        <taxon>Digenea</taxon>
        <taxon>Plagiorchiida</taxon>
        <taxon>Echinostomata</taxon>
        <taxon>Echinostomatoidea</taxon>
        <taxon>Fasciolidae</taxon>
        <taxon>Fasciola</taxon>
    </lineage>
</organism>
<keyword evidence="1" id="KW-0963">Cytoplasm</keyword>
<evidence type="ECO:0000256" key="1">
    <source>
        <dbReference type="ARBA" id="ARBA00022490"/>
    </source>
</evidence>
<dbReference type="EMBL" id="JXXN02001611">
    <property type="protein sequence ID" value="THD24420.1"/>
    <property type="molecule type" value="Genomic_DNA"/>
</dbReference>
<name>A0A4E0S1B5_FASHE</name>
<dbReference type="PANTHER" id="PTHR12442">
    <property type="entry name" value="DYNEIN INTERMEDIATE CHAIN"/>
    <property type="match status" value="1"/>
</dbReference>
<dbReference type="GO" id="GO:0010970">
    <property type="term" value="P:transport along microtubule"/>
    <property type="evidence" value="ECO:0007669"/>
    <property type="project" value="TreeGrafter"/>
</dbReference>
<sequence>MHLDQTTDRQTSQVKVEEKSKAVVLSEEDRNLVMATSRFQSFFDQASRICERALTHVDDIFVDYTGADQDPNSASRHQLLSLSREFHDDRWSRRRGVTALDWSPFFSELLLGGYHCNDDAPHEPDGAYVSSVSSHTIEGSVDFSHLFLTTSFDWSVKLWSTKVNQPLLSFNESTDFTMDADWSPVHPAVFATVDCTGVLDVWNLNQDTEVMVASRANDWNVLSRTIEEARAQYKESTVGSESGPVAVAATN</sequence>
<accession>A0A4E0S1B5</accession>
<dbReference type="SUPFAM" id="SSF50978">
    <property type="entry name" value="WD40 repeat-like"/>
    <property type="match status" value="1"/>
</dbReference>
<dbReference type="Gene3D" id="2.130.10.10">
    <property type="entry name" value="YVTN repeat-like/Quinoprotein amine dehydrogenase"/>
    <property type="match status" value="1"/>
</dbReference>